<dbReference type="PANTHER" id="PTHR48081">
    <property type="entry name" value="AB HYDROLASE SUPERFAMILY PROTEIN C4A8.06C"/>
    <property type="match status" value="1"/>
</dbReference>
<evidence type="ECO:0000313" key="4">
    <source>
        <dbReference type="Proteomes" id="UP000199024"/>
    </source>
</evidence>
<organism evidence="3 4">
    <name type="scientific">Granulicella pectinivorans</name>
    <dbReference type="NCBI Taxonomy" id="474950"/>
    <lineage>
        <taxon>Bacteria</taxon>
        <taxon>Pseudomonadati</taxon>
        <taxon>Acidobacteriota</taxon>
        <taxon>Terriglobia</taxon>
        <taxon>Terriglobales</taxon>
        <taxon>Acidobacteriaceae</taxon>
        <taxon>Granulicella</taxon>
    </lineage>
</organism>
<reference evidence="3 4" key="1">
    <citation type="submission" date="2016-10" db="EMBL/GenBank/DDBJ databases">
        <authorList>
            <person name="de Groot N.N."/>
        </authorList>
    </citation>
    <scope>NUCLEOTIDE SEQUENCE [LARGE SCALE GENOMIC DNA]</scope>
    <source>
        <strain evidence="3 4">DSM 21001</strain>
    </source>
</reference>
<evidence type="ECO:0000259" key="2">
    <source>
        <dbReference type="Pfam" id="PF07859"/>
    </source>
</evidence>
<keyword evidence="1" id="KW-0378">Hydrolase</keyword>
<dbReference type="PANTHER" id="PTHR48081:SF8">
    <property type="entry name" value="ALPHA_BETA HYDROLASE FOLD-3 DOMAIN-CONTAINING PROTEIN-RELATED"/>
    <property type="match status" value="1"/>
</dbReference>
<dbReference type="SUPFAM" id="SSF53474">
    <property type="entry name" value="alpha/beta-Hydrolases"/>
    <property type="match status" value="1"/>
</dbReference>
<dbReference type="Proteomes" id="UP000199024">
    <property type="component" value="Unassembled WGS sequence"/>
</dbReference>
<dbReference type="Pfam" id="PF07859">
    <property type="entry name" value="Abhydrolase_3"/>
    <property type="match status" value="1"/>
</dbReference>
<dbReference type="STRING" id="474950.SAMN05421771_3629"/>
<dbReference type="GO" id="GO:0016787">
    <property type="term" value="F:hydrolase activity"/>
    <property type="evidence" value="ECO:0007669"/>
    <property type="project" value="UniProtKB-KW"/>
</dbReference>
<dbReference type="EMBL" id="FOZL01000002">
    <property type="protein sequence ID" value="SFS20410.1"/>
    <property type="molecule type" value="Genomic_DNA"/>
</dbReference>
<dbReference type="OrthoDB" id="9815425at2"/>
<evidence type="ECO:0000256" key="1">
    <source>
        <dbReference type="ARBA" id="ARBA00022801"/>
    </source>
</evidence>
<protein>
    <submittedName>
        <fullName evidence="3">Acetyl esterase/lipase</fullName>
    </submittedName>
</protein>
<dbReference type="Gene3D" id="3.40.50.1820">
    <property type="entry name" value="alpha/beta hydrolase"/>
    <property type="match status" value="1"/>
</dbReference>
<proteinExistence type="predicted"/>
<name>A0A1I6MXI7_9BACT</name>
<sequence>MNRRDFTVCGLGASIHQAVSWRLYGRTLQTAASMQLAAQSVDPYSLVDPELLAAVKGQPQGILNDEIVANAQKQIPQISAVLPSVPGVKISRRSIPGPAGIPDVSIVIADTAPEQKNKPVLLHMHGGGYVVGAAVAFLPGVLLYAKPTGCVVVSVDYRLAPQTRFPGSLNDNYAALSWVYHHAEEMGADRKRIAIAGESAGGGHAAALAIHARDRAEVPIIFQLLIYPMLDDRTGSTRGVPPHIGQIGWSAAGNRYGWAALLGSPAGSEKLPYGAVPARVEDLRGLPPAFIGVGAIDLFVDEDVDYARRLIDAAVPTELLVVPGAYHAFDLSVPDAQVSRSFRTSITAALRRAFKV</sequence>
<accession>A0A1I6MXI7</accession>
<dbReference type="InterPro" id="IPR029058">
    <property type="entry name" value="AB_hydrolase_fold"/>
</dbReference>
<dbReference type="AlphaFoldDB" id="A0A1I6MXI7"/>
<evidence type="ECO:0000313" key="3">
    <source>
        <dbReference type="EMBL" id="SFS20410.1"/>
    </source>
</evidence>
<dbReference type="InterPro" id="IPR013094">
    <property type="entry name" value="AB_hydrolase_3"/>
</dbReference>
<feature type="domain" description="Alpha/beta hydrolase fold-3" evidence="2">
    <location>
        <begin position="121"/>
        <end position="329"/>
    </location>
</feature>
<dbReference type="InterPro" id="IPR050300">
    <property type="entry name" value="GDXG_lipolytic_enzyme"/>
</dbReference>
<gene>
    <name evidence="3" type="ORF">SAMN05421771_3629</name>
</gene>
<keyword evidence="4" id="KW-1185">Reference proteome</keyword>